<accession>A0A9W9HLN6</accession>
<dbReference type="GO" id="GO:0016491">
    <property type="term" value="F:oxidoreductase activity"/>
    <property type="evidence" value="ECO:0007669"/>
    <property type="project" value="UniProtKB-KW"/>
</dbReference>
<evidence type="ECO:0000313" key="6">
    <source>
        <dbReference type="EMBL" id="KAJ5151736.1"/>
    </source>
</evidence>
<comment type="similarity">
    <text evidence="2">Belongs to the oxygen-dependent FAD-linked oxidoreductase family.</text>
</comment>
<keyword evidence="3" id="KW-0285">Flavoprotein</keyword>
<organism evidence="6 7">
    <name type="scientific">Penicillium capsulatum</name>
    <dbReference type="NCBI Taxonomy" id="69766"/>
    <lineage>
        <taxon>Eukaryota</taxon>
        <taxon>Fungi</taxon>
        <taxon>Dikarya</taxon>
        <taxon>Ascomycota</taxon>
        <taxon>Pezizomycotina</taxon>
        <taxon>Eurotiomycetes</taxon>
        <taxon>Eurotiomycetidae</taxon>
        <taxon>Eurotiales</taxon>
        <taxon>Aspergillaceae</taxon>
        <taxon>Penicillium</taxon>
    </lineage>
</organism>
<evidence type="ECO:0000256" key="3">
    <source>
        <dbReference type="ARBA" id="ARBA00022630"/>
    </source>
</evidence>
<comment type="cofactor">
    <cofactor evidence="1">
        <name>FAD</name>
        <dbReference type="ChEBI" id="CHEBI:57692"/>
    </cofactor>
</comment>
<dbReference type="InterPro" id="IPR016169">
    <property type="entry name" value="FAD-bd_PCMH_sub2"/>
</dbReference>
<dbReference type="SUPFAM" id="SSF56176">
    <property type="entry name" value="FAD-binding/transporter-associated domain-like"/>
    <property type="match status" value="1"/>
</dbReference>
<dbReference type="GO" id="GO:0050660">
    <property type="term" value="F:flavin adenine dinucleotide binding"/>
    <property type="evidence" value="ECO:0007669"/>
    <property type="project" value="InterPro"/>
</dbReference>
<dbReference type="Gene3D" id="3.40.462.20">
    <property type="match status" value="1"/>
</dbReference>
<dbReference type="InterPro" id="IPR050416">
    <property type="entry name" value="FAD-linked_Oxidoreductase"/>
</dbReference>
<sequence length="211" mass="23304">MAGKHQLFHLCEQFVRATGYYQVNIITSEGHRLVANDEQNQDIFWAIRGAGGGQFGVVTEFVLRTNPVPENVVNSYLTFYARDTSQDSEGATWAALAELASQFPDLMDMGFTGTVDAMTGEMAARYLGLPKAVPGPAVMANLIGFNSNTAHMDRVLRKSVRRLHQVSNGHLNLSFTPPVSQGYWSFSNPKYLPSTFAGLFRFFTDRLLGTA</sequence>
<evidence type="ECO:0000313" key="7">
    <source>
        <dbReference type="Proteomes" id="UP001146351"/>
    </source>
</evidence>
<gene>
    <name evidence="6" type="ORF">N7492_010031</name>
</gene>
<evidence type="ECO:0000256" key="1">
    <source>
        <dbReference type="ARBA" id="ARBA00001974"/>
    </source>
</evidence>
<protein>
    <recommendedName>
        <fullName evidence="8">FAD-binding PCMH-type domain-containing protein</fullName>
    </recommendedName>
</protein>
<dbReference type="OrthoDB" id="9983560at2759"/>
<evidence type="ECO:0008006" key="8">
    <source>
        <dbReference type="Google" id="ProtNLM"/>
    </source>
</evidence>
<dbReference type="PANTHER" id="PTHR42973">
    <property type="entry name" value="BINDING OXIDOREDUCTASE, PUTATIVE (AFU_ORTHOLOGUE AFUA_1G17690)-RELATED"/>
    <property type="match status" value="1"/>
</dbReference>
<dbReference type="AlphaFoldDB" id="A0A9W9HLN6"/>
<evidence type="ECO:0000256" key="5">
    <source>
        <dbReference type="ARBA" id="ARBA00023002"/>
    </source>
</evidence>
<dbReference type="Gene3D" id="3.30.465.10">
    <property type="match status" value="1"/>
</dbReference>
<evidence type="ECO:0000256" key="4">
    <source>
        <dbReference type="ARBA" id="ARBA00022827"/>
    </source>
</evidence>
<reference evidence="6" key="1">
    <citation type="submission" date="2022-11" db="EMBL/GenBank/DDBJ databases">
        <authorList>
            <person name="Petersen C."/>
        </authorList>
    </citation>
    <scope>NUCLEOTIDE SEQUENCE</scope>
    <source>
        <strain evidence="6">IBT 21917</strain>
    </source>
</reference>
<keyword evidence="5" id="KW-0560">Oxidoreductase</keyword>
<keyword evidence="4" id="KW-0274">FAD</keyword>
<evidence type="ECO:0000256" key="2">
    <source>
        <dbReference type="ARBA" id="ARBA00005466"/>
    </source>
</evidence>
<dbReference type="InterPro" id="IPR036318">
    <property type="entry name" value="FAD-bd_PCMH-like_sf"/>
</dbReference>
<comment type="caution">
    <text evidence="6">The sequence shown here is derived from an EMBL/GenBank/DDBJ whole genome shotgun (WGS) entry which is preliminary data.</text>
</comment>
<name>A0A9W9HLN6_9EURO</name>
<dbReference type="PANTHER" id="PTHR42973:SF39">
    <property type="entry name" value="FAD-BINDING PCMH-TYPE DOMAIN-CONTAINING PROTEIN"/>
    <property type="match status" value="1"/>
</dbReference>
<dbReference type="EMBL" id="JAPQKO010000008">
    <property type="protein sequence ID" value="KAJ5151736.1"/>
    <property type="molecule type" value="Genomic_DNA"/>
</dbReference>
<reference evidence="6" key="2">
    <citation type="journal article" date="2023" name="IMA Fungus">
        <title>Comparative genomic study of the Penicillium genus elucidates a diverse pangenome and 15 lateral gene transfer events.</title>
        <authorList>
            <person name="Petersen C."/>
            <person name="Sorensen T."/>
            <person name="Nielsen M.R."/>
            <person name="Sondergaard T.E."/>
            <person name="Sorensen J.L."/>
            <person name="Fitzpatrick D.A."/>
            <person name="Frisvad J.C."/>
            <person name="Nielsen K.L."/>
        </authorList>
    </citation>
    <scope>NUCLEOTIDE SEQUENCE</scope>
    <source>
        <strain evidence="6">IBT 21917</strain>
    </source>
</reference>
<proteinExistence type="inferred from homology"/>
<keyword evidence="7" id="KW-1185">Reference proteome</keyword>
<dbReference type="Proteomes" id="UP001146351">
    <property type="component" value="Unassembled WGS sequence"/>
</dbReference>